<dbReference type="NCBIfam" id="TIGR02432">
    <property type="entry name" value="lysidine_TilS_N"/>
    <property type="match status" value="1"/>
</dbReference>
<protein>
    <recommendedName>
        <fullName evidence="8">tRNA(Ile)-lysidine synthase</fullName>
        <ecNumber evidence="8">6.3.4.19</ecNumber>
    </recommendedName>
    <alternativeName>
        <fullName evidence="8">tRNA(Ile)-2-lysyl-cytidine synthase</fullName>
    </alternativeName>
    <alternativeName>
        <fullName evidence="8">tRNA(Ile)-lysidine synthetase</fullName>
    </alternativeName>
</protein>
<dbReference type="GO" id="GO:0032267">
    <property type="term" value="F:tRNA(Ile)-lysidine synthase activity"/>
    <property type="evidence" value="ECO:0007669"/>
    <property type="project" value="UniProtKB-EC"/>
</dbReference>
<evidence type="ECO:0000256" key="7">
    <source>
        <dbReference type="ARBA" id="ARBA00048539"/>
    </source>
</evidence>
<keyword evidence="4 8" id="KW-0819">tRNA processing</keyword>
<evidence type="ECO:0000256" key="8">
    <source>
        <dbReference type="HAMAP-Rule" id="MF_01161"/>
    </source>
</evidence>
<dbReference type="SUPFAM" id="SSF82829">
    <property type="entry name" value="MesJ substrate recognition domain-like"/>
    <property type="match status" value="1"/>
</dbReference>
<dbReference type="SMART" id="SM00977">
    <property type="entry name" value="TilS_C"/>
    <property type="match status" value="1"/>
</dbReference>
<evidence type="ECO:0000256" key="3">
    <source>
        <dbReference type="ARBA" id="ARBA00022598"/>
    </source>
</evidence>
<organism evidence="10 11">
    <name type="scientific">Neobacillus notoginsengisoli</name>
    <dbReference type="NCBI Taxonomy" id="1578198"/>
    <lineage>
        <taxon>Bacteria</taxon>
        <taxon>Bacillati</taxon>
        <taxon>Bacillota</taxon>
        <taxon>Bacilli</taxon>
        <taxon>Bacillales</taxon>
        <taxon>Bacillaceae</taxon>
        <taxon>Neobacillus</taxon>
    </lineage>
</organism>
<dbReference type="PANTHER" id="PTHR43033">
    <property type="entry name" value="TRNA(ILE)-LYSIDINE SYNTHASE-RELATED"/>
    <property type="match status" value="1"/>
</dbReference>
<keyword evidence="2 8" id="KW-0963">Cytoplasm</keyword>
<proteinExistence type="inferred from homology"/>
<dbReference type="Gene3D" id="3.40.50.620">
    <property type="entry name" value="HUPs"/>
    <property type="match status" value="1"/>
</dbReference>
<comment type="catalytic activity">
    <reaction evidence="7 8">
        <text>cytidine(34) in tRNA(Ile2) + L-lysine + ATP = lysidine(34) in tRNA(Ile2) + AMP + diphosphate + H(+)</text>
        <dbReference type="Rhea" id="RHEA:43744"/>
        <dbReference type="Rhea" id="RHEA-COMP:10625"/>
        <dbReference type="Rhea" id="RHEA-COMP:10670"/>
        <dbReference type="ChEBI" id="CHEBI:15378"/>
        <dbReference type="ChEBI" id="CHEBI:30616"/>
        <dbReference type="ChEBI" id="CHEBI:32551"/>
        <dbReference type="ChEBI" id="CHEBI:33019"/>
        <dbReference type="ChEBI" id="CHEBI:82748"/>
        <dbReference type="ChEBI" id="CHEBI:83665"/>
        <dbReference type="ChEBI" id="CHEBI:456215"/>
        <dbReference type="EC" id="6.3.4.19"/>
    </reaction>
</comment>
<dbReference type="Proteomes" id="UP000284416">
    <property type="component" value="Unassembled WGS sequence"/>
</dbReference>
<dbReference type="SUPFAM" id="SSF52402">
    <property type="entry name" value="Adenine nucleotide alpha hydrolases-like"/>
    <property type="match status" value="1"/>
</dbReference>
<evidence type="ECO:0000256" key="4">
    <source>
        <dbReference type="ARBA" id="ARBA00022694"/>
    </source>
</evidence>
<dbReference type="PANTHER" id="PTHR43033:SF1">
    <property type="entry name" value="TRNA(ILE)-LYSIDINE SYNTHASE-RELATED"/>
    <property type="match status" value="1"/>
</dbReference>
<dbReference type="Gene3D" id="3.30.465.60">
    <property type="match status" value="1"/>
</dbReference>
<keyword evidence="5 8" id="KW-0547">Nucleotide-binding</keyword>
<comment type="caution">
    <text evidence="10">The sequence shown here is derived from an EMBL/GenBank/DDBJ whole genome shotgun (WGS) entry which is preliminary data.</text>
</comment>
<dbReference type="HAMAP" id="MF_01161">
    <property type="entry name" value="tRNA_Ile_lys_synt"/>
    <property type="match status" value="1"/>
</dbReference>
<feature type="binding site" evidence="8">
    <location>
        <begin position="27"/>
        <end position="32"/>
    </location>
    <ligand>
        <name>ATP</name>
        <dbReference type="ChEBI" id="CHEBI:30616"/>
    </ligand>
</feature>
<reference evidence="10 11" key="1">
    <citation type="journal article" date="2017" name="Int. J. Syst. Evol. Microbiol.">
        <title>Bacillus notoginsengisoli sp. nov., a novel bacterium isolated from the rhizosphere of Panax notoginseng.</title>
        <authorList>
            <person name="Zhang M.Y."/>
            <person name="Cheng J."/>
            <person name="Cai Y."/>
            <person name="Zhang T.Y."/>
            <person name="Wu Y.Y."/>
            <person name="Manikprabhu D."/>
            <person name="Li W.J."/>
            <person name="Zhang Y.X."/>
        </authorList>
    </citation>
    <scope>NUCLEOTIDE SEQUENCE [LARGE SCALE GENOMIC DNA]</scope>
    <source>
        <strain evidence="10 11">JCM 30743</strain>
    </source>
</reference>
<dbReference type="CDD" id="cd01992">
    <property type="entry name" value="TilS_N"/>
    <property type="match status" value="1"/>
</dbReference>
<dbReference type="Pfam" id="PF09179">
    <property type="entry name" value="TilS"/>
    <property type="match status" value="1"/>
</dbReference>
<dbReference type="RefSeq" id="WP_118924479.1">
    <property type="nucleotide sequence ID" value="NZ_QWEG01000021.1"/>
</dbReference>
<evidence type="ECO:0000256" key="2">
    <source>
        <dbReference type="ARBA" id="ARBA00022490"/>
    </source>
</evidence>
<dbReference type="EMBL" id="QWEG01000021">
    <property type="protein sequence ID" value="RHW31820.1"/>
    <property type="molecule type" value="Genomic_DNA"/>
</dbReference>
<dbReference type="GO" id="GO:0005524">
    <property type="term" value="F:ATP binding"/>
    <property type="evidence" value="ECO:0007669"/>
    <property type="project" value="UniProtKB-UniRule"/>
</dbReference>
<dbReference type="InterPro" id="IPR012795">
    <property type="entry name" value="tRNA_Ile_lys_synt_N"/>
</dbReference>
<dbReference type="InterPro" id="IPR014729">
    <property type="entry name" value="Rossmann-like_a/b/a_fold"/>
</dbReference>
<evidence type="ECO:0000256" key="5">
    <source>
        <dbReference type="ARBA" id="ARBA00022741"/>
    </source>
</evidence>
<accession>A0A417YG71</accession>
<evidence type="ECO:0000313" key="10">
    <source>
        <dbReference type="EMBL" id="RHW31820.1"/>
    </source>
</evidence>
<keyword evidence="3 8" id="KW-0436">Ligase</keyword>
<dbReference type="InterPro" id="IPR012796">
    <property type="entry name" value="Lysidine-tRNA-synth_C"/>
</dbReference>
<comment type="domain">
    <text evidence="8">The N-terminal region contains the highly conserved SGGXDS motif, predicted to be a P-loop motif involved in ATP binding.</text>
</comment>
<dbReference type="InterPro" id="IPR015262">
    <property type="entry name" value="tRNA_Ile_lys_synt_subst-bd"/>
</dbReference>
<gene>
    <name evidence="8 10" type="primary">tilS</name>
    <name evidence="10" type="ORF">D1B31_21855</name>
</gene>
<dbReference type="Pfam" id="PF11734">
    <property type="entry name" value="TilS_C"/>
    <property type="match status" value="1"/>
</dbReference>
<dbReference type="InterPro" id="IPR012094">
    <property type="entry name" value="tRNA_Ile_lys_synt"/>
</dbReference>
<dbReference type="EC" id="6.3.4.19" evidence="8"/>
<evidence type="ECO:0000256" key="6">
    <source>
        <dbReference type="ARBA" id="ARBA00022840"/>
    </source>
</evidence>
<evidence type="ECO:0000259" key="9">
    <source>
        <dbReference type="SMART" id="SM00977"/>
    </source>
</evidence>
<dbReference type="Pfam" id="PF01171">
    <property type="entry name" value="ATP_bind_3"/>
    <property type="match status" value="1"/>
</dbReference>
<dbReference type="NCBIfam" id="TIGR02433">
    <property type="entry name" value="lysidine_TilS_C"/>
    <property type="match status" value="1"/>
</dbReference>
<dbReference type="InterPro" id="IPR011063">
    <property type="entry name" value="TilS/TtcA_N"/>
</dbReference>
<dbReference type="GO" id="GO:0006400">
    <property type="term" value="P:tRNA modification"/>
    <property type="evidence" value="ECO:0007669"/>
    <property type="project" value="UniProtKB-UniRule"/>
</dbReference>
<evidence type="ECO:0000313" key="11">
    <source>
        <dbReference type="Proteomes" id="UP000284416"/>
    </source>
</evidence>
<comment type="similarity">
    <text evidence="8">Belongs to the tRNA(Ile)-lysidine synthase family.</text>
</comment>
<dbReference type="SUPFAM" id="SSF56037">
    <property type="entry name" value="PheT/TilS domain"/>
    <property type="match status" value="1"/>
</dbReference>
<feature type="domain" description="Lysidine-tRNA(Ile) synthetase C-terminal" evidence="9">
    <location>
        <begin position="384"/>
        <end position="459"/>
    </location>
</feature>
<comment type="function">
    <text evidence="8">Ligates lysine onto the cytidine present at position 34 of the AUA codon-specific tRNA(Ile) that contains the anticodon CAU, in an ATP-dependent manner. Cytidine is converted to lysidine, thus changing the amino acid specificity of the tRNA from methionine to isoleucine.</text>
</comment>
<evidence type="ECO:0000256" key="1">
    <source>
        <dbReference type="ARBA" id="ARBA00004496"/>
    </source>
</evidence>
<dbReference type="AlphaFoldDB" id="A0A417YG71"/>
<sequence length="473" mass="53562">MLEVKVEALLKRKSTSLEGTSILVGVSGGPDSMALLHYLQENKENWGIRLTAAHVDHMFRGEQSLHDALFVKGYCDKHSIPFEMARINVPDIIKRTGKNGQAASREARYDFFGKLMGKYGFTYLALAHHADDQIETILMRLTRGSAGKGRAGIPFMRRFHSGIIIRPFLEATKEELIDYCKRKGIEPRIDPSNEKEIYSRNRFRKTVLPFLKNENPNIHAHFQRYSEDLIIDEEYLEELAAERMVTVMKSREKGKIEIDILAFLGMPMPLQRRGIQLILNYLYEETPDSLGAIHIDQVISLLNRPHPSGSLDLPGGLTVIRSYLQCIFQFGHSEKKPFRIEVWDTGKVALPNGRVILVEASGRPVAGAGPDCTYLAVSQADLPLIIRTRENGDRMSLKGMHGSRKLKDIFIDHKVPVPERESWPVVTDSRGRILWLPGLKKSAFDSSVDSEESVWRLVYSKEPTSGGHMENEK</sequence>
<name>A0A417YG71_9BACI</name>
<comment type="subcellular location">
    <subcellularLocation>
        <location evidence="1 8">Cytoplasm</location>
    </subcellularLocation>
</comment>
<dbReference type="GO" id="GO:0005737">
    <property type="term" value="C:cytoplasm"/>
    <property type="evidence" value="ECO:0007669"/>
    <property type="project" value="UniProtKB-SubCell"/>
</dbReference>
<dbReference type="OrthoDB" id="9807403at2"/>
<keyword evidence="11" id="KW-1185">Reference proteome</keyword>
<keyword evidence="6 8" id="KW-0067">ATP-binding</keyword>